<organism evidence="5 6">
    <name type="scientific">Talaromyces rugulosus</name>
    <name type="common">Penicillium rugulosum</name>
    <dbReference type="NCBI Taxonomy" id="121627"/>
    <lineage>
        <taxon>Eukaryota</taxon>
        <taxon>Fungi</taxon>
        <taxon>Dikarya</taxon>
        <taxon>Ascomycota</taxon>
        <taxon>Pezizomycotina</taxon>
        <taxon>Eurotiomycetes</taxon>
        <taxon>Eurotiomycetidae</taxon>
        <taxon>Eurotiales</taxon>
        <taxon>Trichocomaceae</taxon>
        <taxon>Talaromyces</taxon>
        <taxon>Talaromyces sect. Islandici</taxon>
    </lineage>
</organism>
<gene>
    <name evidence="5" type="ORF">TRUGW13939_00516</name>
</gene>
<dbReference type="SUPFAM" id="SSF53254">
    <property type="entry name" value="Phosphoglycerate mutase-like"/>
    <property type="match status" value="1"/>
</dbReference>
<dbReference type="InterPro" id="IPR013078">
    <property type="entry name" value="His_Pase_superF_clade-1"/>
</dbReference>
<dbReference type="KEGG" id="trg:TRUGW13939_00516"/>
<dbReference type="Pfam" id="PF00067">
    <property type="entry name" value="p450"/>
    <property type="match status" value="1"/>
</dbReference>
<evidence type="ECO:0000256" key="1">
    <source>
        <dbReference type="ARBA" id="ARBA00010617"/>
    </source>
</evidence>
<dbReference type="RefSeq" id="XP_035339616.1">
    <property type="nucleotide sequence ID" value="XM_035483723.1"/>
</dbReference>
<dbReference type="GO" id="GO:0005506">
    <property type="term" value="F:iron ion binding"/>
    <property type="evidence" value="ECO:0007669"/>
    <property type="project" value="InterPro"/>
</dbReference>
<evidence type="ECO:0000313" key="6">
    <source>
        <dbReference type="Proteomes" id="UP000509510"/>
    </source>
</evidence>
<dbReference type="GO" id="GO:0016705">
    <property type="term" value="F:oxidoreductase activity, acting on paired donors, with incorporation or reduction of molecular oxygen"/>
    <property type="evidence" value="ECO:0007669"/>
    <property type="project" value="InterPro"/>
</dbReference>
<dbReference type="CDD" id="cd11059">
    <property type="entry name" value="CYP_fungal"/>
    <property type="match status" value="1"/>
</dbReference>
<name>A0A7H8QHJ2_TALRU</name>
<evidence type="ECO:0000313" key="5">
    <source>
        <dbReference type="EMBL" id="QKX53437.1"/>
    </source>
</evidence>
<proteinExistence type="inferred from homology"/>
<feature type="binding site" evidence="3">
    <location>
        <position position="565"/>
    </location>
    <ligand>
        <name>substrate</name>
    </ligand>
</feature>
<dbReference type="Proteomes" id="UP000509510">
    <property type="component" value="Chromosome I"/>
</dbReference>
<dbReference type="PANTHER" id="PTHR24305:SF166">
    <property type="entry name" value="CYTOCHROME P450 12A4, MITOCHONDRIAL-RELATED"/>
    <property type="match status" value="1"/>
</dbReference>
<dbReference type="GeneID" id="55988029"/>
<keyword evidence="6" id="KW-1185">Reference proteome</keyword>
<keyword evidence="4" id="KW-1133">Transmembrane helix</keyword>
<dbReference type="GO" id="GO:0020037">
    <property type="term" value="F:heme binding"/>
    <property type="evidence" value="ECO:0007669"/>
    <property type="project" value="InterPro"/>
</dbReference>
<dbReference type="InterPro" id="IPR050121">
    <property type="entry name" value="Cytochrome_P450_monoxygenase"/>
</dbReference>
<comment type="similarity">
    <text evidence="1">Belongs to the cytochrome P450 family.</text>
</comment>
<sequence>MAVTWFTGIGIGIALSCLVYQYIIYPAFLSPLAKIPNAHFTAPISPAWIIWKRYREQNNRTIHAAHTKLGPIVRLGPSEISVNCVEGGIKTVYSGGFEKHDWYPRVFGALNTFSMFTMTGSKEHATRKRMLSNIYSKSYLQSSPNLKRISKTVIHDRFLPILAEAASSKQSIDVHELNSSLTMDFVSAYLYGLRNASNLLQDVPFRKHILHNYQCRKPFEFYYQEVPSLIPLSQAIGIPVIPKWCQDAGNVMDEWNLDLCDKANKSVASTDPEIEPTAYKQLKNSMMKHLHLQKEDPEANSQAYEQQRIDIACEMYDQLTAGHETSAVGLTYLYWELSKHPEIQNDLRKELQTLSPPITSPPASESELVLPSAKDIDALPLLQGIIMETLRLHAPIPGIQPRVTPSPPTSLANYDNIPPNVRVNAQAYSLHRNPDVFPDPESWEPRRWLKDGHSPEMEEMRRWFWAFGSGGRIAIARSSAASQLTTLAKSFSKMSDKDAGTPRVYIARHGETEWTKSGQYTGITELDLTAQGVTQVQGTGNILVGAGKAIDPSNIAQVFISPRKRAQTTFELLFSSQLDSSRVSTTERLAEWDYGQYEGMVTSQIRALRKEHGLDGERPWDIWRDGCEDGESAQQVTDRLDDLVKEIKSIQQNHMHGEPGPADVVLVAHGHLLRAFVKRWLGYPMEFPLSLMLPPGGIGVLSYQHHSINEPALYAGMAFP</sequence>
<dbReference type="OrthoDB" id="1470350at2759"/>
<dbReference type="Gene3D" id="3.40.50.1240">
    <property type="entry name" value="Phosphoglycerate mutase-like"/>
    <property type="match status" value="1"/>
</dbReference>
<dbReference type="InterPro" id="IPR002401">
    <property type="entry name" value="Cyt_P450_E_grp-I"/>
</dbReference>
<feature type="active site" description="Tele-phosphohistidine intermediate" evidence="2">
    <location>
        <position position="509"/>
    </location>
</feature>
<dbReference type="CDD" id="cd07067">
    <property type="entry name" value="HP_PGM_like"/>
    <property type="match status" value="1"/>
</dbReference>
<dbReference type="SUPFAM" id="SSF48264">
    <property type="entry name" value="Cytochrome P450"/>
    <property type="match status" value="1"/>
</dbReference>
<dbReference type="GO" id="GO:0004497">
    <property type="term" value="F:monooxygenase activity"/>
    <property type="evidence" value="ECO:0007669"/>
    <property type="project" value="InterPro"/>
</dbReference>
<dbReference type="PRINTS" id="PR00463">
    <property type="entry name" value="EP450I"/>
</dbReference>
<dbReference type="SMART" id="SM00855">
    <property type="entry name" value="PGAM"/>
    <property type="match status" value="1"/>
</dbReference>
<feature type="binding site" evidence="3">
    <location>
        <begin position="591"/>
        <end position="594"/>
    </location>
    <ligand>
        <name>substrate</name>
    </ligand>
</feature>
<dbReference type="AlphaFoldDB" id="A0A7H8QHJ2"/>
<reference evidence="6" key="1">
    <citation type="submission" date="2020-06" db="EMBL/GenBank/DDBJ databases">
        <title>A chromosome-scale genome assembly of Talaromyces rugulosus W13939.</title>
        <authorList>
            <person name="Wang B."/>
            <person name="Guo L."/>
            <person name="Ye K."/>
            <person name="Wang L."/>
        </authorList>
    </citation>
    <scope>NUCLEOTIDE SEQUENCE [LARGE SCALE GENOMIC DNA]</scope>
    <source>
        <strain evidence="6">W13939</strain>
    </source>
</reference>
<dbReference type="InterPro" id="IPR001128">
    <property type="entry name" value="Cyt_P450"/>
</dbReference>
<evidence type="ECO:0000256" key="2">
    <source>
        <dbReference type="PIRSR" id="PIRSR613078-1"/>
    </source>
</evidence>
<dbReference type="FunFam" id="1.10.630.10:FF:000115">
    <property type="entry name" value="Cytochrome P450 monooxygenase, putative"/>
    <property type="match status" value="1"/>
</dbReference>
<dbReference type="PANTHER" id="PTHR24305">
    <property type="entry name" value="CYTOCHROME P450"/>
    <property type="match status" value="1"/>
</dbReference>
<accession>A0A7H8QHJ2</accession>
<evidence type="ECO:0000256" key="3">
    <source>
        <dbReference type="PIRSR" id="PIRSR613078-2"/>
    </source>
</evidence>
<dbReference type="InterPro" id="IPR036396">
    <property type="entry name" value="Cyt_P450_sf"/>
</dbReference>
<keyword evidence="4" id="KW-0812">Transmembrane</keyword>
<feature type="transmembrane region" description="Helical" evidence="4">
    <location>
        <begin position="6"/>
        <end position="25"/>
    </location>
</feature>
<keyword evidence="4" id="KW-0472">Membrane</keyword>
<feature type="binding site" evidence="3">
    <location>
        <begin position="521"/>
        <end position="522"/>
    </location>
    <ligand>
        <name>substrate</name>
    </ligand>
</feature>
<evidence type="ECO:0000256" key="4">
    <source>
        <dbReference type="SAM" id="Phobius"/>
    </source>
</evidence>
<dbReference type="InterPro" id="IPR029033">
    <property type="entry name" value="His_PPase_superfam"/>
</dbReference>
<dbReference type="Pfam" id="PF00300">
    <property type="entry name" value="His_Phos_1"/>
    <property type="match status" value="1"/>
</dbReference>
<dbReference type="Gene3D" id="1.10.630.10">
    <property type="entry name" value="Cytochrome P450"/>
    <property type="match status" value="1"/>
</dbReference>
<dbReference type="EMBL" id="CP055898">
    <property type="protein sequence ID" value="QKX53437.1"/>
    <property type="molecule type" value="Genomic_DNA"/>
</dbReference>
<feature type="active site" description="Proton donor/acceptor" evidence="2">
    <location>
        <position position="591"/>
    </location>
</feature>
<protein>
    <submittedName>
        <fullName evidence="5">Uncharacterized protein</fullName>
    </submittedName>
</protein>